<dbReference type="EMBL" id="BPLR01019054">
    <property type="protein sequence ID" value="GIZ04235.1"/>
    <property type="molecule type" value="Genomic_DNA"/>
</dbReference>
<comment type="caution">
    <text evidence="2">The sequence shown here is derived from an EMBL/GenBank/DDBJ whole genome shotgun (WGS) entry which is preliminary data.</text>
</comment>
<evidence type="ECO:0000313" key="2">
    <source>
        <dbReference type="EMBL" id="GIZ04235.1"/>
    </source>
</evidence>
<organism evidence="2 3">
    <name type="scientific">Caerostris extrusa</name>
    <name type="common">Bark spider</name>
    <name type="synonym">Caerostris bankana</name>
    <dbReference type="NCBI Taxonomy" id="172846"/>
    <lineage>
        <taxon>Eukaryota</taxon>
        <taxon>Metazoa</taxon>
        <taxon>Ecdysozoa</taxon>
        <taxon>Arthropoda</taxon>
        <taxon>Chelicerata</taxon>
        <taxon>Arachnida</taxon>
        <taxon>Araneae</taxon>
        <taxon>Araneomorphae</taxon>
        <taxon>Entelegynae</taxon>
        <taxon>Araneoidea</taxon>
        <taxon>Araneidae</taxon>
        <taxon>Caerostris</taxon>
    </lineage>
</organism>
<name>A0AAV4YCY5_CAEEX</name>
<protein>
    <submittedName>
        <fullName evidence="2">Uncharacterized protein</fullName>
    </submittedName>
</protein>
<sequence length="100" mass="11022">MIISFFLPPQGLFVETFVEIERPPIAPVKAPPPSPDLHRISDVSQGSDNSQSSCHIIPPPPTFLPRDSPPMSPDNIQTYIPMEDLGNKTKSSLTREEINA</sequence>
<dbReference type="AlphaFoldDB" id="A0AAV4YCY5"/>
<feature type="compositionally biased region" description="Pro residues" evidence="1">
    <location>
        <begin position="25"/>
        <end position="35"/>
    </location>
</feature>
<dbReference type="Proteomes" id="UP001054945">
    <property type="component" value="Unassembled WGS sequence"/>
</dbReference>
<feature type="compositionally biased region" description="Polar residues" evidence="1">
    <location>
        <begin position="42"/>
        <end position="54"/>
    </location>
</feature>
<gene>
    <name evidence="2" type="ORF">CEXT_786551</name>
</gene>
<accession>A0AAV4YCY5</accession>
<feature type="compositionally biased region" description="Pro residues" evidence="1">
    <location>
        <begin position="57"/>
        <end position="72"/>
    </location>
</feature>
<keyword evidence="3" id="KW-1185">Reference proteome</keyword>
<proteinExistence type="predicted"/>
<feature type="region of interest" description="Disordered" evidence="1">
    <location>
        <begin position="25"/>
        <end position="100"/>
    </location>
</feature>
<reference evidence="2 3" key="1">
    <citation type="submission" date="2021-06" db="EMBL/GenBank/DDBJ databases">
        <title>Caerostris extrusa draft genome.</title>
        <authorList>
            <person name="Kono N."/>
            <person name="Arakawa K."/>
        </authorList>
    </citation>
    <scope>NUCLEOTIDE SEQUENCE [LARGE SCALE GENOMIC DNA]</scope>
</reference>
<evidence type="ECO:0000313" key="3">
    <source>
        <dbReference type="Proteomes" id="UP001054945"/>
    </source>
</evidence>
<evidence type="ECO:0000256" key="1">
    <source>
        <dbReference type="SAM" id="MobiDB-lite"/>
    </source>
</evidence>